<dbReference type="RefSeq" id="WP_399658384.1">
    <property type="nucleotide sequence ID" value="NZ_JBITYG010000022.1"/>
</dbReference>
<evidence type="ECO:0000313" key="1">
    <source>
        <dbReference type="EMBL" id="MFI9106683.1"/>
    </source>
</evidence>
<accession>A0ABW8CKT3</accession>
<evidence type="ECO:0000313" key="2">
    <source>
        <dbReference type="Proteomes" id="UP001614394"/>
    </source>
</evidence>
<organism evidence="1 2">
    <name type="scientific">Streptomyces fildesensis</name>
    <dbReference type="NCBI Taxonomy" id="375757"/>
    <lineage>
        <taxon>Bacteria</taxon>
        <taxon>Bacillati</taxon>
        <taxon>Actinomycetota</taxon>
        <taxon>Actinomycetes</taxon>
        <taxon>Kitasatosporales</taxon>
        <taxon>Streptomycetaceae</taxon>
        <taxon>Streptomyces</taxon>
    </lineage>
</organism>
<dbReference type="Proteomes" id="UP001614394">
    <property type="component" value="Unassembled WGS sequence"/>
</dbReference>
<proteinExistence type="predicted"/>
<sequence>MPSSAVGPHLKLFPKTTWASYLNDPMKKIESNLALAAKPPR</sequence>
<protein>
    <submittedName>
        <fullName evidence="1">Uncharacterized protein</fullName>
    </submittedName>
</protein>
<keyword evidence="2" id="KW-1185">Reference proteome</keyword>
<reference evidence="1 2" key="1">
    <citation type="submission" date="2024-10" db="EMBL/GenBank/DDBJ databases">
        <title>The Natural Products Discovery Center: Release of the First 8490 Sequenced Strains for Exploring Actinobacteria Biosynthetic Diversity.</title>
        <authorList>
            <person name="Kalkreuter E."/>
            <person name="Kautsar S.A."/>
            <person name="Yang D."/>
            <person name="Bader C.D."/>
            <person name="Teijaro C.N."/>
            <person name="Fluegel L."/>
            <person name="Davis C.M."/>
            <person name="Simpson J.R."/>
            <person name="Lauterbach L."/>
            <person name="Steele A.D."/>
            <person name="Gui C."/>
            <person name="Meng S."/>
            <person name="Li G."/>
            <person name="Viehrig K."/>
            <person name="Ye F."/>
            <person name="Su P."/>
            <person name="Kiefer A.F."/>
            <person name="Nichols A."/>
            <person name="Cepeda A.J."/>
            <person name="Yan W."/>
            <person name="Fan B."/>
            <person name="Jiang Y."/>
            <person name="Adhikari A."/>
            <person name="Zheng C.-J."/>
            <person name="Schuster L."/>
            <person name="Cowan T.M."/>
            <person name="Smanski M.J."/>
            <person name="Chevrette M.G."/>
            <person name="De Carvalho L.P.S."/>
            <person name="Shen B."/>
        </authorList>
    </citation>
    <scope>NUCLEOTIDE SEQUENCE [LARGE SCALE GENOMIC DNA]</scope>
    <source>
        <strain evidence="1 2">NPDC053399</strain>
    </source>
</reference>
<dbReference type="EMBL" id="JBITYG010000022">
    <property type="protein sequence ID" value="MFI9106683.1"/>
    <property type="molecule type" value="Genomic_DNA"/>
</dbReference>
<gene>
    <name evidence="1" type="ORF">ACIGXA_39935</name>
</gene>
<name>A0ABW8CKT3_9ACTN</name>
<comment type="caution">
    <text evidence="1">The sequence shown here is derived from an EMBL/GenBank/DDBJ whole genome shotgun (WGS) entry which is preliminary data.</text>
</comment>